<name>A0ACA9LU23_9GLOM</name>
<protein>
    <submittedName>
        <fullName evidence="1">224_t:CDS:1</fullName>
    </submittedName>
</protein>
<evidence type="ECO:0000313" key="1">
    <source>
        <dbReference type="EMBL" id="CAG8549198.1"/>
    </source>
</evidence>
<comment type="caution">
    <text evidence="1">The sequence shown here is derived from an EMBL/GenBank/DDBJ whole genome shotgun (WGS) entry which is preliminary data.</text>
</comment>
<reference evidence="1" key="1">
    <citation type="submission" date="2021-06" db="EMBL/GenBank/DDBJ databases">
        <authorList>
            <person name="Kallberg Y."/>
            <person name="Tangrot J."/>
            <person name="Rosling A."/>
        </authorList>
    </citation>
    <scope>NUCLEOTIDE SEQUENCE</scope>
    <source>
        <strain evidence="1">IL203A</strain>
    </source>
</reference>
<dbReference type="Proteomes" id="UP000789702">
    <property type="component" value="Unassembled WGS sequence"/>
</dbReference>
<evidence type="ECO:0000313" key="2">
    <source>
        <dbReference type="Proteomes" id="UP000789702"/>
    </source>
</evidence>
<sequence>MNPSDTSFYKFVVVDKKKSTDIKEKPLKQTVVTMATPTPTTPSPDGKQTTEERKNEEIIKNNNITIKREDQEPETKPREKSSVIGNIINLARNNSTNQSKGSPISPTTSVASVVTTPSISDNISPSNNAPRSSAVDISSTENTVTPDSSLVPQAPANIFYTSPLSISPTTPPKEITSEPQPIQSPQTPQTPQKSKPFDFVKRMIKKPSQPVVSEQPTVPESPISTSVTENTTTDKTNGLSVNTDSVQEENDKKVVEETVVIEKEDTSEPVTRDIEPKLNDEVNDELKHPDKKLKGAPKVSVREFITRCSNVVLTKLQQEFDELDRRMYSGVNPNEVATREIDISKSEREQLLGRPDTESDVQSNGDARSALADAGEALNERGEKLDELNDRLNDLSGSSSEFARLAAELKNREANKKWYQIW</sequence>
<proteinExistence type="predicted"/>
<organism evidence="1 2">
    <name type="scientific">Dentiscutata heterogama</name>
    <dbReference type="NCBI Taxonomy" id="1316150"/>
    <lineage>
        <taxon>Eukaryota</taxon>
        <taxon>Fungi</taxon>
        <taxon>Fungi incertae sedis</taxon>
        <taxon>Mucoromycota</taxon>
        <taxon>Glomeromycotina</taxon>
        <taxon>Glomeromycetes</taxon>
        <taxon>Diversisporales</taxon>
        <taxon>Gigasporaceae</taxon>
        <taxon>Dentiscutata</taxon>
    </lineage>
</organism>
<gene>
    <name evidence="1" type="ORF">DHETER_LOCUS5149</name>
</gene>
<keyword evidence="2" id="KW-1185">Reference proteome</keyword>
<accession>A0ACA9LU23</accession>
<dbReference type="EMBL" id="CAJVPU010005541">
    <property type="protein sequence ID" value="CAG8549198.1"/>
    <property type="molecule type" value="Genomic_DNA"/>
</dbReference>